<evidence type="ECO:0000313" key="1">
    <source>
        <dbReference type="Proteomes" id="UP000887580"/>
    </source>
</evidence>
<sequence length="596" mass="68229">MVNPPEYSLEKLKSDYDKADNKWKKESILMLMKLQGFDEKEAEILRFDNAFGSKNAAELAKIIETLHYSAPTNGIKERLKAIVNIIFDNKNDEFVRDLLVNIKLSTLFKIFESQFEWKTNPEKIFFIFYLISKHCRQKFGDIITEFLTVFKHFKSAFKPSLENSLKLCMFLFYIYAIPATREIMPQNPELYRGMINTSILAILSPHLFTKEILSPFGLPPLKLPSEQLHLGLLCLSLKFNPNPSSVTAALDETQILKLFETLIQNNSDDKDVIISALLYGLCIWKSMLGDNLLLLLPANVYNMQIKTFQNFNGFPLKFDIDSIHRGIGKKSSQCQQLINTLKITILLLKKHSKIIAHAKFFHDYMGIEHSSIWNYLLTCLLIFNEYQLATTLLGMQTDVPLSNLLLLQIELAMGRIPEALTIANEIILSSAVSEFHNSPFREGILIENCYLSLPKGAVIQYTTLIQAHICFLILVRTLSTKPQLRDFALGNIMVMSQVLQRFGQGEVITRLITDIIKTNNSFTFPHFDQYICQSHVFTSFFNEPTIQWHISESHQSLQGAIQGRLCTANPADLDPVTVAKHFIRNNSVLFNEFKSF</sequence>
<evidence type="ECO:0000313" key="2">
    <source>
        <dbReference type="WBParaSite" id="PS1159_v2.g21196.t1"/>
    </source>
</evidence>
<protein>
    <submittedName>
        <fullName evidence="2">Uncharacterized protein</fullName>
    </submittedName>
</protein>
<dbReference type="WBParaSite" id="PS1159_v2.g21196.t1">
    <property type="protein sequence ID" value="PS1159_v2.g21196.t1"/>
    <property type="gene ID" value="PS1159_v2.g21196"/>
</dbReference>
<accession>A0AC35FUX0</accession>
<organism evidence="1 2">
    <name type="scientific">Panagrolaimus sp. PS1159</name>
    <dbReference type="NCBI Taxonomy" id="55785"/>
    <lineage>
        <taxon>Eukaryota</taxon>
        <taxon>Metazoa</taxon>
        <taxon>Ecdysozoa</taxon>
        <taxon>Nematoda</taxon>
        <taxon>Chromadorea</taxon>
        <taxon>Rhabditida</taxon>
        <taxon>Tylenchina</taxon>
        <taxon>Panagrolaimomorpha</taxon>
        <taxon>Panagrolaimoidea</taxon>
        <taxon>Panagrolaimidae</taxon>
        <taxon>Panagrolaimus</taxon>
    </lineage>
</organism>
<reference evidence="2" key="1">
    <citation type="submission" date="2022-11" db="UniProtKB">
        <authorList>
            <consortium name="WormBaseParasite"/>
        </authorList>
    </citation>
    <scope>IDENTIFICATION</scope>
</reference>
<name>A0AC35FUX0_9BILA</name>
<dbReference type="Proteomes" id="UP000887580">
    <property type="component" value="Unplaced"/>
</dbReference>
<proteinExistence type="predicted"/>